<feature type="repeat" description="HEAT" evidence="6">
    <location>
        <begin position="177"/>
        <end position="215"/>
    </location>
</feature>
<dbReference type="EMBL" id="JAPFFF010000004">
    <property type="protein sequence ID" value="KAK8892209.1"/>
    <property type="molecule type" value="Genomic_DNA"/>
</dbReference>
<dbReference type="InterPro" id="IPR011989">
    <property type="entry name" value="ARM-like"/>
</dbReference>
<gene>
    <name evidence="9" type="ORF">M9Y10_029432</name>
</gene>
<dbReference type="Pfam" id="PF25579">
    <property type="entry name" value="TPR_TRIP12_N"/>
    <property type="match status" value="1"/>
</dbReference>
<dbReference type="EC" id="2.3.2.26" evidence="3"/>
<accession>A0ABR2KM45</accession>
<dbReference type="PANTHER" id="PTHR45670:SF1">
    <property type="entry name" value="E3 UBIQUITIN-PROTEIN LIGASE HECTD1"/>
    <property type="match status" value="1"/>
</dbReference>
<reference evidence="9 10" key="1">
    <citation type="submission" date="2024-04" db="EMBL/GenBank/DDBJ databases">
        <title>Tritrichomonas musculus Genome.</title>
        <authorList>
            <person name="Alves-Ferreira E."/>
            <person name="Grigg M."/>
            <person name="Lorenzi H."/>
            <person name="Galac M."/>
        </authorList>
    </citation>
    <scope>NUCLEOTIDE SEQUENCE [LARGE SCALE GENOMIC DNA]</scope>
    <source>
        <strain evidence="9 10">EAF2021</strain>
    </source>
</reference>
<dbReference type="SUPFAM" id="SSF48371">
    <property type="entry name" value="ARM repeat"/>
    <property type="match status" value="1"/>
</dbReference>
<dbReference type="Gene3D" id="3.30.2160.10">
    <property type="entry name" value="Hect, E3 ligase catalytic domain"/>
    <property type="match status" value="1"/>
</dbReference>
<evidence type="ECO:0000256" key="3">
    <source>
        <dbReference type="ARBA" id="ARBA00012485"/>
    </source>
</evidence>
<keyword evidence="4" id="KW-0808">Transferase</keyword>
<comment type="similarity">
    <text evidence="2">Belongs to the UPL family. K-HECT subfamily.</text>
</comment>
<dbReference type="InterPro" id="IPR021133">
    <property type="entry name" value="HEAT_type_2"/>
</dbReference>
<dbReference type="InterPro" id="IPR045322">
    <property type="entry name" value="HECTD1/TRIP12-like"/>
</dbReference>
<comment type="catalytic activity">
    <reaction evidence="1">
        <text>S-ubiquitinyl-[E2 ubiquitin-conjugating enzyme]-L-cysteine + [acceptor protein]-L-lysine = [E2 ubiquitin-conjugating enzyme]-L-cysteine + N(6)-ubiquitinyl-[acceptor protein]-L-lysine.</text>
        <dbReference type="EC" id="2.3.2.26"/>
    </reaction>
</comment>
<dbReference type="PANTHER" id="PTHR45670">
    <property type="entry name" value="E3 UBIQUITIN-PROTEIN LIGASE TRIP12"/>
    <property type="match status" value="1"/>
</dbReference>
<protein>
    <recommendedName>
        <fullName evidence="3">HECT-type E3 ubiquitin transferase</fullName>
        <ecNumber evidence="3">2.3.2.26</ecNumber>
    </recommendedName>
</protein>
<dbReference type="Pfam" id="PF00632">
    <property type="entry name" value="HECT"/>
    <property type="match status" value="1"/>
</dbReference>
<sequence>MDFEIPFDLYTREAYNSILIQLRQDIPNQTEGLSKLSRLLTYGDQDKLNDFPIDDFSREVLRILDSTMDQDISMLASKCVFGLLEAHTRSTSALVNNNALQILANQLIECKWIETAEFCMQALNIISRYRAAEISLNIGLDPFLKMIDHFKLPIQRCALLTTVNVTSIDITQKMTNHIPKLLELSKNPDPQLQKSAIKTINNIASRVSPENIKTEISTLLCQSAPLFLDALINLSTNELHISKIIEADVDFEKIFKETNNAEKQMSILKLILNLLPSARCLNQFPIPKHPRPDKKSTEFAVKIQPILLKLLLENPLSLKYLLMCITFTLNVHKFELTEEIAFVLRGFGKLPENSPYVLAILTFFESSPLLVQSHILDSLVCGDMLKQQKGWFTRTLNKLRKKVSQNLKEVHYFDDITIEGIIGLISNNTISKFEFLTHGVKRLKELIGNDESAPTINVSDAKIITDFLLSLLNIVDIPTVSDMSVIDTFKEELGQIQFLPIRFPGGIDKDNVHLMKISRFDTVGMIEAIYNLKFSEDGYDINTLLEIPTLQQQDLYPLIFNKRNNKFTYNQISVICRVLDQSYQRFHLEETSYPSSQYFDDYNYGIIGSDDYTNDNDNSELKKFNSNISFFEIHPRSSCNLSLVSGDCEDQLSLKPKKTFDSLTDICELLERLSKVIKVGQNTIFSRKIRNLLINPKESLYHSSVALDTIYLYPFLFPFDLRLFAFKIMAFEPISAIQAWGKEFSINLDKLKEILKDDPLKVTVRRDTIANDGFNLFSNFSSNQMKFEISYENEVGIGVGPTNEFFTLFSDSLCLVERGFFRSEVQRRGPVVNKLGMFFSPKMDDKKASLLGKFIAKAIQMECLIDIYFNPALFKLLRGKPVTVAEVEPEYANSFQNPDGLIGLTFEYPISENDSIPLIEGGQDVEVTKENVQQYIELFTDYICGKKMKELSKSFIEGFNSVFPFSYLDVFTEDELNKVIAGDAPQITREELEKNVEISHGYSADSKQIRMLFEIISEMSKEEQRLLVQFITGYTQLPIGGLASLNPKLSVAKKDPDDQSNPDEPLPSCMTCKNYFKLPPYSTKEIMLKKILTAIYEGRVFFNMT</sequence>
<dbReference type="Gene3D" id="3.90.1750.10">
    <property type="entry name" value="Hect, E3 ligase catalytic domains"/>
    <property type="match status" value="1"/>
</dbReference>
<organism evidence="9 10">
    <name type="scientific">Tritrichomonas musculus</name>
    <dbReference type="NCBI Taxonomy" id="1915356"/>
    <lineage>
        <taxon>Eukaryota</taxon>
        <taxon>Metamonada</taxon>
        <taxon>Parabasalia</taxon>
        <taxon>Tritrichomonadida</taxon>
        <taxon>Tritrichomonadidae</taxon>
        <taxon>Tritrichomonas</taxon>
    </lineage>
</organism>
<dbReference type="InterPro" id="IPR057948">
    <property type="entry name" value="TPR_TRIP12_N"/>
</dbReference>
<evidence type="ECO:0000256" key="4">
    <source>
        <dbReference type="ARBA" id="ARBA00022679"/>
    </source>
</evidence>
<comment type="caution">
    <text evidence="9">The sequence shown here is derived from an EMBL/GenBank/DDBJ whole genome shotgun (WGS) entry which is preliminary data.</text>
</comment>
<evidence type="ECO:0000256" key="1">
    <source>
        <dbReference type="ARBA" id="ARBA00000885"/>
    </source>
</evidence>
<dbReference type="Gene3D" id="3.30.2410.10">
    <property type="entry name" value="Hect, E3 ligase catalytic domain"/>
    <property type="match status" value="1"/>
</dbReference>
<evidence type="ECO:0000313" key="10">
    <source>
        <dbReference type="Proteomes" id="UP001470230"/>
    </source>
</evidence>
<dbReference type="InterPro" id="IPR000569">
    <property type="entry name" value="HECT_dom"/>
</dbReference>
<name>A0ABR2KM45_9EUKA</name>
<feature type="active site" description="Glycyl thioester intermediate" evidence="7">
    <location>
        <position position="1072"/>
    </location>
</feature>
<keyword evidence="5 7" id="KW-0833">Ubl conjugation pathway</keyword>
<dbReference type="Gene3D" id="1.25.10.10">
    <property type="entry name" value="Leucine-rich Repeat Variant"/>
    <property type="match status" value="1"/>
</dbReference>
<dbReference type="SUPFAM" id="SSF56204">
    <property type="entry name" value="Hect, E3 ligase catalytic domain"/>
    <property type="match status" value="1"/>
</dbReference>
<dbReference type="PROSITE" id="PS50077">
    <property type="entry name" value="HEAT_REPEAT"/>
    <property type="match status" value="1"/>
</dbReference>
<feature type="domain" description="HECT" evidence="8">
    <location>
        <begin position="778"/>
        <end position="1105"/>
    </location>
</feature>
<evidence type="ECO:0000256" key="6">
    <source>
        <dbReference type="PROSITE-ProRule" id="PRU00103"/>
    </source>
</evidence>
<evidence type="ECO:0000313" key="9">
    <source>
        <dbReference type="EMBL" id="KAK8892209.1"/>
    </source>
</evidence>
<proteinExistence type="inferred from homology"/>
<evidence type="ECO:0000256" key="2">
    <source>
        <dbReference type="ARBA" id="ARBA00006331"/>
    </source>
</evidence>
<dbReference type="SMART" id="SM00119">
    <property type="entry name" value="HECTc"/>
    <property type="match status" value="1"/>
</dbReference>
<evidence type="ECO:0000259" key="8">
    <source>
        <dbReference type="PROSITE" id="PS50237"/>
    </source>
</evidence>
<evidence type="ECO:0000256" key="7">
    <source>
        <dbReference type="PROSITE-ProRule" id="PRU00104"/>
    </source>
</evidence>
<evidence type="ECO:0000256" key="5">
    <source>
        <dbReference type="ARBA" id="ARBA00022786"/>
    </source>
</evidence>
<dbReference type="InterPro" id="IPR035983">
    <property type="entry name" value="Hect_E3_ubiquitin_ligase"/>
</dbReference>
<dbReference type="Proteomes" id="UP001470230">
    <property type="component" value="Unassembled WGS sequence"/>
</dbReference>
<dbReference type="InterPro" id="IPR016024">
    <property type="entry name" value="ARM-type_fold"/>
</dbReference>
<dbReference type="PROSITE" id="PS50237">
    <property type="entry name" value="HECT"/>
    <property type="match status" value="1"/>
</dbReference>
<keyword evidence="10" id="KW-1185">Reference proteome</keyword>